<evidence type="ECO:0000256" key="10">
    <source>
        <dbReference type="ARBA" id="ARBA00038367"/>
    </source>
</evidence>
<dbReference type="GO" id="GO:0009252">
    <property type="term" value="P:peptidoglycan biosynthetic process"/>
    <property type="evidence" value="ECO:0007669"/>
    <property type="project" value="UniProtKB-UniRule"/>
</dbReference>
<feature type="binding site" evidence="12">
    <location>
        <begin position="22"/>
        <end position="23"/>
    </location>
    <ligand>
        <name>phosphoenolpyruvate</name>
        <dbReference type="ChEBI" id="CHEBI:58702"/>
    </ligand>
</feature>
<evidence type="ECO:0000256" key="1">
    <source>
        <dbReference type="ARBA" id="ARBA00004496"/>
    </source>
</evidence>
<dbReference type="InterPro" id="IPR036968">
    <property type="entry name" value="Enolpyruvate_Tfrase_sf"/>
</dbReference>
<accession>A0A0G1F8E5</accession>
<reference evidence="14 15" key="1">
    <citation type="journal article" date="2015" name="Nature">
        <title>rRNA introns, odd ribosomes, and small enigmatic genomes across a large radiation of phyla.</title>
        <authorList>
            <person name="Brown C.T."/>
            <person name="Hug L.A."/>
            <person name="Thomas B.C."/>
            <person name="Sharon I."/>
            <person name="Castelle C.J."/>
            <person name="Singh A."/>
            <person name="Wilkins M.J."/>
            <person name="Williams K.H."/>
            <person name="Banfield J.F."/>
        </authorList>
    </citation>
    <scope>NUCLEOTIDE SEQUENCE [LARGE SCALE GENOMIC DNA]</scope>
</reference>
<dbReference type="NCBIfam" id="TIGR01072">
    <property type="entry name" value="murA"/>
    <property type="match status" value="1"/>
</dbReference>
<evidence type="ECO:0000256" key="4">
    <source>
        <dbReference type="ARBA" id="ARBA00022618"/>
    </source>
</evidence>
<feature type="active site" description="Proton donor" evidence="12">
    <location>
        <position position="116"/>
    </location>
</feature>
<comment type="similarity">
    <text evidence="10 12">Belongs to the EPSP synthase family. MurA subfamily.</text>
</comment>
<evidence type="ECO:0000256" key="3">
    <source>
        <dbReference type="ARBA" id="ARBA00022490"/>
    </source>
</evidence>
<dbReference type="NCBIfam" id="NF006873">
    <property type="entry name" value="PRK09369.1"/>
    <property type="match status" value="1"/>
</dbReference>
<comment type="caution">
    <text evidence="12">Lacks conserved residue(s) required for the propagation of feature annotation.</text>
</comment>
<evidence type="ECO:0000256" key="6">
    <source>
        <dbReference type="ARBA" id="ARBA00022960"/>
    </source>
</evidence>
<keyword evidence="8 12" id="KW-0131">Cell cycle</keyword>
<proteinExistence type="inferred from homology"/>
<keyword evidence="6 12" id="KW-0133">Cell shape</keyword>
<dbReference type="EC" id="2.5.1.7" evidence="12"/>
<dbReference type="GO" id="GO:0008760">
    <property type="term" value="F:UDP-N-acetylglucosamine 1-carboxyvinyltransferase activity"/>
    <property type="evidence" value="ECO:0007669"/>
    <property type="project" value="UniProtKB-UniRule"/>
</dbReference>
<dbReference type="HAMAP" id="MF_00111">
    <property type="entry name" value="MurA"/>
    <property type="match status" value="1"/>
</dbReference>
<comment type="subcellular location">
    <subcellularLocation>
        <location evidence="1 12">Cytoplasm</location>
    </subcellularLocation>
</comment>
<dbReference type="InterPro" id="IPR005750">
    <property type="entry name" value="UDP_GlcNAc_COvinyl_MurA"/>
</dbReference>
<comment type="catalytic activity">
    <reaction evidence="11 12">
        <text>phosphoenolpyruvate + UDP-N-acetyl-alpha-D-glucosamine = UDP-N-acetyl-3-O-(1-carboxyvinyl)-alpha-D-glucosamine + phosphate</text>
        <dbReference type="Rhea" id="RHEA:18681"/>
        <dbReference type="ChEBI" id="CHEBI:43474"/>
        <dbReference type="ChEBI" id="CHEBI:57705"/>
        <dbReference type="ChEBI" id="CHEBI:58702"/>
        <dbReference type="ChEBI" id="CHEBI:68483"/>
        <dbReference type="EC" id="2.5.1.7"/>
    </reaction>
</comment>
<dbReference type="PATRIC" id="fig|1619011.3.peg.22"/>
<dbReference type="InterPro" id="IPR013792">
    <property type="entry name" value="RNA3'P_cycl/enolpyr_Trfase_a/b"/>
</dbReference>
<keyword evidence="7 12" id="KW-0573">Peptidoglycan synthesis</keyword>
<evidence type="ECO:0000256" key="11">
    <source>
        <dbReference type="ARBA" id="ARBA00047527"/>
    </source>
</evidence>
<evidence type="ECO:0000256" key="8">
    <source>
        <dbReference type="ARBA" id="ARBA00023306"/>
    </source>
</evidence>
<evidence type="ECO:0000256" key="2">
    <source>
        <dbReference type="ARBA" id="ARBA00004752"/>
    </source>
</evidence>
<feature type="binding site" evidence="12">
    <location>
        <position position="307"/>
    </location>
    <ligand>
        <name>UDP-N-acetyl-alpha-D-glucosamine</name>
        <dbReference type="ChEBI" id="CHEBI:57705"/>
    </ligand>
</feature>
<dbReference type="Gene3D" id="3.65.10.10">
    <property type="entry name" value="Enolpyruvate transferase domain"/>
    <property type="match status" value="2"/>
</dbReference>
<dbReference type="Pfam" id="PF00275">
    <property type="entry name" value="EPSP_synthase"/>
    <property type="match status" value="1"/>
</dbReference>
<dbReference type="InterPro" id="IPR001986">
    <property type="entry name" value="Enolpyruvate_Tfrase_dom"/>
</dbReference>
<feature type="domain" description="Enolpyruvate transferase" evidence="13">
    <location>
        <begin position="7"/>
        <end position="405"/>
    </location>
</feature>
<feature type="binding site" evidence="12">
    <location>
        <position position="92"/>
    </location>
    <ligand>
        <name>UDP-N-acetyl-alpha-D-glucosamine</name>
        <dbReference type="ChEBI" id="CHEBI:57705"/>
    </ligand>
</feature>
<dbReference type="Proteomes" id="UP000034810">
    <property type="component" value="Unassembled WGS sequence"/>
</dbReference>
<evidence type="ECO:0000256" key="9">
    <source>
        <dbReference type="ARBA" id="ARBA00023316"/>
    </source>
</evidence>
<keyword evidence="5 12" id="KW-0808">Transferase</keyword>
<dbReference type="PANTHER" id="PTHR43783:SF1">
    <property type="entry name" value="UDP-N-ACETYLGLUCOSAMINE 1-CARBOXYVINYLTRANSFERASE"/>
    <property type="match status" value="1"/>
</dbReference>
<name>A0A0G1F8E5_9BACT</name>
<dbReference type="PANTHER" id="PTHR43783">
    <property type="entry name" value="UDP-N-ACETYLGLUCOSAMINE 1-CARBOXYVINYLTRANSFERASE"/>
    <property type="match status" value="1"/>
</dbReference>
<dbReference type="GO" id="GO:0051301">
    <property type="term" value="P:cell division"/>
    <property type="evidence" value="ECO:0007669"/>
    <property type="project" value="UniProtKB-KW"/>
</dbReference>
<dbReference type="CDD" id="cd01555">
    <property type="entry name" value="UdpNAET"/>
    <property type="match status" value="1"/>
</dbReference>
<keyword evidence="4 12" id="KW-0132">Cell division</keyword>
<feature type="binding site" evidence="12">
    <location>
        <position position="329"/>
    </location>
    <ligand>
        <name>UDP-N-acetyl-alpha-D-glucosamine</name>
        <dbReference type="ChEBI" id="CHEBI:57705"/>
    </ligand>
</feature>
<keyword evidence="9 12" id="KW-0961">Cell wall biogenesis/degradation</keyword>
<keyword evidence="3 12" id="KW-0963">Cytoplasm</keyword>
<dbReference type="AlphaFoldDB" id="A0A0G1F8E5"/>
<dbReference type="GO" id="GO:0005737">
    <property type="term" value="C:cytoplasm"/>
    <property type="evidence" value="ECO:0007669"/>
    <property type="project" value="UniProtKB-SubCell"/>
</dbReference>
<organism evidence="14 15">
    <name type="scientific">Candidatus Wolfebacteria bacterium GW2011_GWC1_43_10</name>
    <dbReference type="NCBI Taxonomy" id="1619011"/>
    <lineage>
        <taxon>Bacteria</taxon>
        <taxon>Candidatus Wolfeibacteriota</taxon>
    </lineage>
</organism>
<evidence type="ECO:0000259" key="13">
    <source>
        <dbReference type="Pfam" id="PF00275"/>
    </source>
</evidence>
<dbReference type="EMBL" id="LCFA01000001">
    <property type="protein sequence ID" value="KKS83093.1"/>
    <property type="molecule type" value="Genomic_DNA"/>
</dbReference>
<evidence type="ECO:0000256" key="12">
    <source>
        <dbReference type="HAMAP-Rule" id="MF_00111"/>
    </source>
</evidence>
<dbReference type="UniPathway" id="UPA00219"/>
<evidence type="ECO:0000313" key="15">
    <source>
        <dbReference type="Proteomes" id="UP000034810"/>
    </source>
</evidence>
<sequence>MSKFLMEGGKKLTGEVTVGGAKNAALKIISASLLAASPCVIKNVPRISDIEKLLGMLSGIGASLKFDGSSVLVDTKNVNSSHPNEQEMKKLRGSIILIGPLLARFGKAIFSQPGGCLIGTRPIDDHLDVFEQMGVKIEYKDERFYLSGKPKAGHIVLKKMSVTATENAIMAAVFSEGATKIHVAAAEPEIKDLADFLNKMGARIKGAGTHEIEVEGVTRLKGAEYEILPDRIEAGTYIIAGILTNSEITVGPVNSCHSDLFFKKLKDVGAEFEIVKKDGKEYVKTLKHGKLIARDIDPRPYPGFPTDLQPQYAVLMTQAEGRTEIFDTMFEGRFRYLEELKLMKADVDILNPNRVVIEGPTELKGAEVSSLDIRGGAAVVLAGLIARGETVINNIEFIDRGYENMDGRLRSLGAEIKRIN</sequence>
<dbReference type="GO" id="GO:0019277">
    <property type="term" value="P:UDP-N-acetylgalactosamine biosynthetic process"/>
    <property type="evidence" value="ECO:0007669"/>
    <property type="project" value="InterPro"/>
</dbReference>
<feature type="modified residue" description="2-(S-cysteinyl)pyruvic acid O-phosphothioketal" evidence="12">
    <location>
        <position position="116"/>
    </location>
</feature>
<evidence type="ECO:0000256" key="5">
    <source>
        <dbReference type="ARBA" id="ARBA00022679"/>
    </source>
</evidence>
<comment type="pathway">
    <text evidence="2 12">Cell wall biogenesis; peptidoglycan biosynthesis.</text>
</comment>
<evidence type="ECO:0000313" key="14">
    <source>
        <dbReference type="EMBL" id="KKS83093.1"/>
    </source>
</evidence>
<dbReference type="InterPro" id="IPR050068">
    <property type="entry name" value="MurA_subfamily"/>
</dbReference>
<gene>
    <name evidence="12" type="primary">murA</name>
    <name evidence="14" type="ORF">UV58_C0001G0020</name>
</gene>
<dbReference type="SUPFAM" id="SSF55205">
    <property type="entry name" value="EPT/RTPC-like"/>
    <property type="match status" value="1"/>
</dbReference>
<evidence type="ECO:0000256" key="7">
    <source>
        <dbReference type="ARBA" id="ARBA00022984"/>
    </source>
</evidence>
<dbReference type="GO" id="GO:0071555">
    <property type="term" value="P:cell wall organization"/>
    <property type="evidence" value="ECO:0007669"/>
    <property type="project" value="UniProtKB-KW"/>
</dbReference>
<keyword evidence="12" id="KW-0670">Pyruvate</keyword>
<comment type="function">
    <text evidence="12">Cell wall formation. Adds enolpyruvyl to UDP-N-acetylglucosamine.</text>
</comment>
<protein>
    <recommendedName>
        <fullName evidence="12">UDP-N-acetylglucosamine 1-carboxyvinyltransferase</fullName>
        <ecNumber evidence="12">2.5.1.7</ecNumber>
    </recommendedName>
    <alternativeName>
        <fullName evidence="12">Enoylpyruvate transferase</fullName>
    </alternativeName>
    <alternativeName>
        <fullName evidence="12">UDP-N-acetylglucosamine enolpyruvyl transferase</fullName>
        <shortName evidence="12">EPT</shortName>
    </alternativeName>
</protein>
<comment type="caution">
    <text evidence="14">The sequence shown here is derived from an EMBL/GenBank/DDBJ whole genome shotgun (WGS) entry which is preliminary data.</text>
</comment>
<dbReference type="GO" id="GO:0008360">
    <property type="term" value="P:regulation of cell shape"/>
    <property type="evidence" value="ECO:0007669"/>
    <property type="project" value="UniProtKB-KW"/>
</dbReference>